<dbReference type="RefSeq" id="WP_111325745.1">
    <property type="nucleotide sequence ID" value="NZ_BIFX01000001.1"/>
</dbReference>
<protein>
    <submittedName>
        <fullName evidence="4">Polar amino acid transport system substrate-binding protein</fullName>
    </submittedName>
</protein>
<dbReference type="CDD" id="cd13530">
    <property type="entry name" value="PBP2_peptides_like"/>
    <property type="match status" value="1"/>
</dbReference>
<name>A0A326TYN5_THEHA</name>
<evidence type="ECO:0000313" key="4">
    <source>
        <dbReference type="EMBL" id="PZW22475.1"/>
    </source>
</evidence>
<evidence type="ECO:0000259" key="2">
    <source>
        <dbReference type="SMART" id="SM00062"/>
    </source>
</evidence>
<dbReference type="Gene3D" id="3.40.190.10">
    <property type="entry name" value="Periplasmic binding protein-like II"/>
    <property type="match status" value="2"/>
</dbReference>
<dbReference type="SUPFAM" id="SSF53850">
    <property type="entry name" value="Periplasmic binding protein-like II"/>
    <property type="match status" value="1"/>
</dbReference>
<feature type="domain" description="Ionotropic glutamate receptor C-terminal" evidence="3">
    <location>
        <begin position="59"/>
        <end position="298"/>
    </location>
</feature>
<keyword evidence="1" id="KW-0732">Signal</keyword>
<dbReference type="GO" id="GO:0015276">
    <property type="term" value="F:ligand-gated monoatomic ion channel activity"/>
    <property type="evidence" value="ECO:0007669"/>
    <property type="project" value="InterPro"/>
</dbReference>
<gene>
    <name evidence="4" type="ORF">EI42_05497</name>
</gene>
<accession>A0A326TYN5</accession>
<comment type="caution">
    <text evidence="4">The sequence shown here is derived from an EMBL/GenBank/DDBJ whole genome shotgun (WGS) entry which is preliminary data.</text>
</comment>
<dbReference type="SMART" id="SM00079">
    <property type="entry name" value="PBPe"/>
    <property type="match status" value="1"/>
</dbReference>
<dbReference type="SMART" id="SM00062">
    <property type="entry name" value="PBPb"/>
    <property type="match status" value="1"/>
</dbReference>
<dbReference type="PANTHER" id="PTHR35936">
    <property type="entry name" value="MEMBRANE-BOUND LYTIC MUREIN TRANSGLYCOSYLASE F"/>
    <property type="match status" value="1"/>
</dbReference>
<evidence type="ECO:0000313" key="5">
    <source>
        <dbReference type="Proteomes" id="UP000248806"/>
    </source>
</evidence>
<evidence type="ECO:0000256" key="1">
    <source>
        <dbReference type="ARBA" id="ARBA00022729"/>
    </source>
</evidence>
<dbReference type="PANTHER" id="PTHR35936:SF19">
    <property type="entry name" value="AMINO-ACID-BINDING PROTEIN YXEM-RELATED"/>
    <property type="match status" value="1"/>
</dbReference>
<dbReference type="Proteomes" id="UP000248806">
    <property type="component" value="Unassembled WGS sequence"/>
</dbReference>
<feature type="domain" description="Solute-binding protein family 3/N-terminal" evidence="2">
    <location>
        <begin position="59"/>
        <end position="297"/>
    </location>
</feature>
<dbReference type="InterPro" id="IPR001638">
    <property type="entry name" value="Solute-binding_3/MltF_N"/>
</dbReference>
<sequence>MASQLRRRAFLQRAGTLGGLLIAGSAIPEILVACGGNVQTPVSSSATTIASEGLKQPGVLQWGAAATGGAPYVFHDPTNPTQLIGFEVDIADALAKLMGIKAKMVEVEYPQLEQALQSGRFDLIMNGWEINEDRKKTEVFSQPYYRYGQQIIVRSDDKRFADKTENDNLSLKDLEGLTVGTGAGFKAADILATNPKIKVKTYDPDLPLNDLALGRLDAVFLDYPMATYYVLGGGPTSQKNPKLKPIGKPFESSDYVIAFLKGDANALKLKGEIDQAISQLKKDGTLRKIYERWKMWNDQQAEIGIQ</sequence>
<reference evidence="4 5" key="1">
    <citation type="submission" date="2018-06" db="EMBL/GenBank/DDBJ databases">
        <title>Genomic Encyclopedia of Archaeal and Bacterial Type Strains, Phase II (KMG-II): from individual species to whole genera.</title>
        <authorList>
            <person name="Goeker M."/>
        </authorList>
    </citation>
    <scope>NUCLEOTIDE SEQUENCE [LARGE SCALE GENOMIC DNA]</scope>
    <source>
        <strain evidence="4 5">ATCC BAA-1881</strain>
    </source>
</reference>
<dbReference type="Pfam" id="PF00497">
    <property type="entry name" value="SBP_bac_3"/>
    <property type="match status" value="1"/>
</dbReference>
<dbReference type="AlphaFoldDB" id="A0A326TYN5"/>
<dbReference type="OrthoDB" id="9774451at2"/>
<dbReference type="InterPro" id="IPR006311">
    <property type="entry name" value="TAT_signal"/>
</dbReference>
<dbReference type="PROSITE" id="PS51318">
    <property type="entry name" value="TAT"/>
    <property type="match status" value="1"/>
</dbReference>
<dbReference type="GO" id="GO:0016020">
    <property type="term" value="C:membrane"/>
    <property type="evidence" value="ECO:0007669"/>
    <property type="project" value="InterPro"/>
</dbReference>
<proteinExistence type="predicted"/>
<evidence type="ECO:0000259" key="3">
    <source>
        <dbReference type="SMART" id="SM00079"/>
    </source>
</evidence>
<dbReference type="EMBL" id="QKUF01000033">
    <property type="protein sequence ID" value="PZW22475.1"/>
    <property type="molecule type" value="Genomic_DNA"/>
</dbReference>
<keyword evidence="5" id="KW-1185">Reference proteome</keyword>
<dbReference type="InterPro" id="IPR001320">
    <property type="entry name" value="Iontro_rcpt_C"/>
</dbReference>
<organism evidence="4 5">
    <name type="scientific">Thermosporothrix hazakensis</name>
    <dbReference type="NCBI Taxonomy" id="644383"/>
    <lineage>
        <taxon>Bacteria</taxon>
        <taxon>Bacillati</taxon>
        <taxon>Chloroflexota</taxon>
        <taxon>Ktedonobacteria</taxon>
        <taxon>Ktedonobacterales</taxon>
        <taxon>Thermosporotrichaceae</taxon>
        <taxon>Thermosporothrix</taxon>
    </lineage>
</organism>